<evidence type="ECO:0000313" key="9">
    <source>
        <dbReference type="EMBL" id="ORA26279.1"/>
    </source>
</evidence>
<dbReference type="PANTHER" id="PTHR23426:SF65">
    <property type="entry name" value="FERREDOXIN-2, MITOCHONDRIAL"/>
    <property type="match status" value="1"/>
</dbReference>
<dbReference type="RefSeq" id="WP_083169296.1">
    <property type="nucleotide sequence ID" value="NZ_MVHF01000050.1"/>
</dbReference>
<keyword evidence="10" id="KW-1185">Reference proteome</keyword>
<keyword evidence="5" id="KW-0411">Iron-sulfur</keyword>
<feature type="domain" description="2Fe-2S ferredoxin-type" evidence="8">
    <location>
        <begin position="11"/>
        <end position="114"/>
    </location>
</feature>
<evidence type="ECO:0000256" key="3">
    <source>
        <dbReference type="ARBA" id="ARBA00022723"/>
    </source>
</evidence>
<evidence type="ECO:0000256" key="4">
    <source>
        <dbReference type="ARBA" id="ARBA00023004"/>
    </source>
</evidence>
<feature type="region of interest" description="Disordered" evidence="7">
    <location>
        <begin position="1"/>
        <end position="22"/>
    </location>
</feature>
<dbReference type="InterPro" id="IPR036010">
    <property type="entry name" value="2Fe-2S_ferredoxin-like_sf"/>
</dbReference>
<evidence type="ECO:0000256" key="2">
    <source>
        <dbReference type="ARBA" id="ARBA00022714"/>
    </source>
</evidence>
<dbReference type="CDD" id="cd00207">
    <property type="entry name" value="fer2"/>
    <property type="match status" value="1"/>
</dbReference>
<dbReference type="EMBL" id="MVHF01000050">
    <property type="protein sequence ID" value="ORA26279.1"/>
    <property type="molecule type" value="Genomic_DNA"/>
</dbReference>
<dbReference type="STRING" id="1927124.BST13_31960"/>
<dbReference type="GO" id="GO:0009055">
    <property type="term" value="F:electron transfer activity"/>
    <property type="evidence" value="ECO:0007669"/>
    <property type="project" value="TreeGrafter"/>
</dbReference>
<dbReference type="PRINTS" id="PR00355">
    <property type="entry name" value="ADRENODOXIN"/>
</dbReference>
<evidence type="ECO:0000313" key="10">
    <source>
        <dbReference type="Proteomes" id="UP000192448"/>
    </source>
</evidence>
<evidence type="ECO:0000256" key="6">
    <source>
        <dbReference type="ARBA" id="ARBA00034078"/>
    </source>
</evidence>
<dbReference type="AlphaFoldDB" id="A0A1X0A8B0"/>
<comment type="similarity">
    <text evidence="1">Belongs to the adrenodoxin/putidaredoxin family.</text>
</comment>
<reference evidence="9 10" key="1">
    <citation type="submission" date="2017-02" db="EMBL/GenBank/DDBJ databases">
        <title>The new phylogeny of genus Mycobacterium.</title>
        <authorList>
            <person name="Tortoli E."/>
            <person name="Trovato A."/>
            <person name="Cirillo D.M."/>
        </authorList>
    </citation>
    <scope>NUCLEOTIDE SEQUENCE [LARGE SCALE GENOMIC DNA]</scope>
    <source>
        <strain evidence="9 10">RW6</strain>
    </source>
</reference>
<dbReference type="OrthoDB" id="9799640at2"/>
<dbReference type="InterPro" id="IPR012675">
    <property type="entry name" value="Beta-grasp_dom_sf"/>
</dbReference>
<evidence type="ECO:0000256" key="5">
    <source>
        <dbReference type="ARBA" id="ARBA00023014"/>
    </source>
</evidence>
<comment type="cofactor">
    <cofactor evidence="6">
        <name>[2Fe-2S] cluster</name>
        <dbReference type="ChEBI" id="CHEBI:190135"/>
    </cofactor>
</comment>
<comment type="caution">
    <text evidence="9">The sequence shown here is derived from an EMBL/GenBank/DDBJ whole genome shotgun (WGS) entry which is preliminary data.</text>
</comment>
<dbReference type="GO" id="GO:0140647">
    <property type="term" value="P:P450-containing electron transport chain"/>
    <property type="evidence" value="ECO:0007669"/>
    <property type="project" value="InterPro"/>
</dbReference>
<proteinExistence type="inferred from homology"/>
<name>A0A1X0A8B0_9MYCO</name>
<dbReference type="GO" id="GO:0046872">
    <property type="term" value="F:metal ion binding"/>
    <property type="evidence" value="ECO:0007669"/>
    <property type="project" value="UniProtKB-KW"/>
</dbReference>
<accession>A0A1X0A8B0</accession>
<dbReference type="PROSITE" id="PS51085">
    <property type="entry name" value="2FE2S_FER_2"/>
    <property type="match status" value="1"/>
</dbReference>
<keyword evidence="3" id="KW-0479">Metal-binding</keyword>
<keyword evidence="4" id="KW-0408">Iron</keyword>
<dbReference type="Proteomes" id="UP000192448">
    <property type="component" value="Unassembled WGS sequence"/>
</dbReference>
<evidence type="ECO:0000256" key="1">
    <source>
        <dbReference type="ARBA" id="ARBA00010914"/>
    </source>
</evidence>
<dbReference type="InterPro" id="IPR001055">
    <property type="entry name" value="Adrenodoxin-like"/>
</dbReference>
<organism evidence="9 10">
    <name type="scientific">Mycobacterium aquaticum</name>
    <dbReference type="NCBI Taxonomy" id="1927124"/>
    <lineage>
        <taxon>Bacteria</taxon>
        <taxon>Bacillati</taxon>
        <taxon>Actinomycetota</taxon>
        <taxon>Actinomycetes</taxon>
        <taxon>Mycobacteriales</taxon>
        <taxon>Mycobacteriaceae</taxon>
        <taxon>Mycobacterium</taxon>
    </lineage>
</organism>
<dbReference type="SUPFAM" id="SSF54292">
    <property type="entry name" value="2Fe-2S ferredoxin-like"/>
    <property type="match status" value="1"/>
</dbReference>
<dbReference type="Gene3D" id="3.10.20.30">
    <property type="match status" value="1"/>
</dbReference>
<dbReference type="InterPro" id="IPR001041">
    <property type="entry name" value="2Fe-2S_ferredoxin-type"/>
</dbReference>
<keyword evidence="2" id="KW-0001">2Fe-2S</keyword>
<evidence type="ECO:0000259" key="8">
    <source>
        <dbReference type="PROSITE" id="PS51085"/>
    </source>
</evidence>
<protein>
    <submittedName>
        <fullName evidence="9">Ferredoxin</fullName>
    </submittedName>
</protein>
<gene>
    <name evidence="9" type="ORF">BST13_31960</name>
</gene>
<dbReference type="PANTHER" id="PTHR23426">
    <property type="entry name" value="FERREDOXIN/ADRENODOXIN"/>
    <property type="match status" value="1"/>
</dbReference>
<evidence type="ECO:0000256" key="7">
    <source>
        <dbReference type="SAM" id="MobiDB-lite"/>
    </source>
</evidence>
<dbReference type="GO" id="GO:0051537">
    <property type="term" value="F:2 iron, 2 sulfur cluster binding"/>
    <property type="evidence" value="ECO:0007669"/>
    <property type="project" value="UniProtKB-KW"/>
</dbReference>
<sequence length="114" mass="11935">MRDDTAEVGHGTANVTDREGNVHSVAFTEGHSLMESIRDAGIPDILALCGGVNSCATCHVIVDEDWQDAVGPATGDESDLLETSSLVTPRSRLSCQVALTARLDGLSVTIAPED</sequence>
<dbReference type="Pfam" id="PF00111">
    <property type="entry name" value="Fer2"/>
    <property type="match status" value="1"/>
</dbReference>